<dbReference type="EMBL" id="OW152828">
    <property type="protein sequence ID" value="CAH2045068.1"/>
    <property type="molecule type" value="Genomic_DNA"/>
</dbReference>
<proteinExistence type="predicted"/>
<dbReference type="Proteomes" id="UP000837857">
    <property type="component" value="Chromosome 16"/>
</dbReference>
<evidence type="ECO:0000313" key="2">
    <source>
        <dbReference type="Proteomes" id="UP000837857"/>
    </source>
</evidence>
<accession>A0ABN8I2C8</accession>
<sequence length="81" mass="9242">MATELDGPCEQRQFAGLIYPSPASTRKSEPRNVLFGNRICVHVSHNPYSNRIELKLELSDRPYTNRETVSIQTDAPQLERV</sequence>
<reference evidence="1" key="1">
    <citation type="submission" date="2022-03" db="EMBL/GenBank/DDBJ databases">
        <authorList>
            <person name="Martin H S."/>
        </authorList>
    </citation>
    <scope>NUCLEOTIDE SEQUENCE</scope>
</reference>
<organism evidence="1 2">
    <name type="scientific">Iphiclides podalirius</name>
    <name type="common">scarce swallowtail</name>
    <dbReference type="NCBI Taxonomy" id="110791"/>
    <lineage>
        <taxon>Eukaryota</taxon>
        <taxon>Metazoa</taxon>
        <taxon>Ecdysozoa</taxon>
        <taxon>Arthropoda</taxon>
        <taxon>Hexapoda</taxon>
        <taxon>Insecta</taxon>
        <taxon>Pterygota</taxon>
        <taxon>Neoptera</taxon>
        <taxon>Endopterygota</taxon>
        <taxon>Lepidoptera</taxon>
        <taxon>Glossata</taxon>
        <taxon>Ditrysia</taxon>
        <taxon>Papilionoidea</taxon>
        <taxon>Papilionidae</taxon>
        <taxon>Papilioninae</taxon>
        <taxon>Iphiclides</taxon>
    </lineage>
</organism>
<protein>
    <submittedName>
        <fullName evidence="1">Uncharacterized protein</fullName>
    </submittedName>
</protein>
<evidence type="ECO:0000313" key="1">
    <source>
        <dbReference type="EMBL" id="CAH2045068.1"/>
    </source>
</evidence>
<gene>
    <name evidence="1" type="ORF">IPOD504_LOCUS4921</name>
</gene>
<name>A0ABN8I2C8_9NEOP</name>
<keyword evidence="2" id="KW-1185">Reference proteome</keyword>
<feature type="non-terminal residue" evidence="1">
    <location>
        <position position="81"/>
    </location>
</feature>